<feature type="compositionally biased region" description="Basic and acidic residues" evidence="2">
    <location>
        <begin position="237"/>
        <end position="247"/>
    </location>
</feature>
<keyword evidence="3" id="KW-0472">Membrane</keyword>
<feature type="transmembrane region" description="Helical" evidence="3">
    <location>
        <begin position="6"/>
        <end position="28"/>
    </location>
</feature>
<accession>A0ABY4FIA2</accession>
<evidence type="ECO:0000313" key="5">
    <source>
        <dbReference type="Proteomes" id="UP000831786"/>
    </source>
</evidence>
<feature type="transmembrane region" description="Helical" evidence="3">
    <location>
        <begin position="159"/>
        <end position="178"/>
    </location>
</feature>
<proteinExistence type="predicted"/>
<feature type="transmembrane region" description="Helical" evidence="3">
    <location>
        <begin position="131"/>
        <end position="153"/>
    </location>
</feature>
<keyword evidence="1" id="KW-0175">Coiled coil</keyword>
<organism evidence="4 5">
    <name type="scientific">Leucobacter allii</name>
    <dbReference type="NCBI Taxonomy" id="2932247"/>
    <lineage>
        <taxon>Bacteria</taxon>
        <taxon>Bacillati</taxon>
        <taxon>Actinomycetota</taxon>
        <taxon>Actinomycetes</taxon>
        <taxon>Micrococcales</taxon>
        <taxon>Microbacteriaceae</taxon>
        <taxon>Leucobacter</taxon>
    </lineage>
</organism>
<reference evidence="4 5" key="1">
    <citation type="submission" date="2022-04" db="EMBL/GenBank/DDBJ databases">
        <title>Leucobacter sp. isolated from rhizosphere of garlic.</title>
        <authorList>
            <person name="Won M."/>
            <person name="Lee C.-M."/>
            <person name="Woen H.-Y."/>
            <person name="Kwon S.-W."/>
        </authorList>
    </citation>
    <scope>NUCLEOTIDE SEQUENCE [LARGE SCALE GENOMIC DNA]</scope>
    <source>
        <strain evidence="4 5">H21R-40</strain>
    </source>
</reference>
<keyword evidence="3" id="KW-0812">Transmembrane</keyword>
<evidence type="ECO:0008006" key="6">
    <source>
        <dbReference type="Google" id="ProtNLM"/>
    </source>
</evidence>
<name>A0ABY4FIA2_9MICO</name>
<evidence type="ECO:0000256" key="1">
    <source>
        <dbReference type="SAM" id="Coils"/>
    </source>
</evidence>
<dbReference type="RefSeq" id="WP_244726690.1">
    <property type="nucleotide sequence ID" value="NZ_CP095045.1"/>
</dbReference>
<evidence type="ECO:0000256" key="2">
    <source>
        <dbReference type="SAM" id="MobiDB-lite"/>
    </source>
</evidence>
<dbReference type="Proteomes" id="UP000831786">
    <property type="component" value="Chromosome"/>
</dbReference>
<feature type="compositionally biased region" description="Gly residues" evidence="2">
    <location>
        <begin position="298"/>
        <end position="312"/>
    </location>
</feature>
<evidence type="ECO:0000256" key="3">
    <source>
        <dbReference type="SAM" id="Phobius"/>
    </source>
</evidence>
<keyword evidence="5" id="KW-1185">Reference proteome</keyword>
<protein>
    <recommendedName>
        <fullName evidence="6">Large exoprotein</fullName>
    </recommendedName>
</protein>
<gene>
    <name evidence="4" type="ORF">MUN78_11970</name>
</gene>
<feature type="coiled-coil region" evidence="1">
    <location>
        <begin position="82"/>
        <end position="116"/>
    </location>
</feature>
<feature type="region of interest" description="Disordered" evidence="2">
    <location>
        <begin position="237"/>
        <end position="343"/>
    </location>
</feature>
<evidence type="ECO:0000313" key="4">
    <source>
        <dbReference type="EMBL" id="UOQ56389.1"/>
    </source>
</evidence>
<feature type="compositionally biased region" description="Basic and acidic residues" evidence="2">
    <location>
        <begin position="256"/>
        <end position="275"/>
    </location>
</feature>
<feature type="compositionally biased region" description="Low complexity" evidence="2">
    <location>
        <begin position="276"/>
        <end position="286"/>
    </location>
</feature>
<keyword evidence="3" id="KW-1133">Transmembrane helix</keyword>
<feature type="compositionally biased region" description="Low complexity" evidence="2">
    <location>
        <begin position="315"/>
        <end position="339"/>
    </location>
</feature>
<dbReference type="EMBL" id="CP095045">
    <property type="protein sequence ID" value="UOQ56389.1"/>
    <property type="molecule type" value="Genomic_DNA"/>
</dbReference>
<sequence length="372" mass="39014">MTGGVLGGGVIFVVAALLWAAVLVPAWTRRREFRAAERNALRLQRTLRILAETSEVPQEVRLEATAKEALAHEKLLRTAQKQQQAERAADLAEAKAEQLRAEIRAQEMRRRQAAAQRSAKLRRPAVRRLRAVSALGALCGVVGAFVGLGAAVAGSGPAILIWSSLVVAASGGALVLLAPGRVKLAEIPAERVPVPAAAPEARFDDGAAPEEDAAAQAAVHAEAQRAAAERIERARALARARAERPRAQENQPDSMLLREAREQVSRARAAEDRGAARAADGTADQRVAASRDAVADGRGVGRTPGRSAGAGVGTSAEPMPRAAAAPRQAPAARASAEQRAAAERLRRMGVVGDTSVGAPDLDAAFRRRRSAG</sequence>